<dbReference type="GO" id="GO:0004386">
    <property type="term" value="F:helicase activity"/>
    <property type="evidence" value="ECO:0007669"/>
    <property type="project" value="UniProtKB-KW"/>
</dbReference>
<accession>A0A6A6WU99</accession>
<feature type="compositionally biased region" description="Polar residues" evidence="9">
    <location>
        <begin position="1826"/>
        <end position="1844"/>
    </location>
</feature>
<dbReference type="GO" id="GO:0005524">
    <property type="term" value="F:ATP binding"/>
    <property type="evidence" value="ECO:0007669"/>
    <property type="project" value="UniProtKB-KW"/>
</dbReference>
<evidence type="ECO:0000313" key="15">
    <source>
        <dbReference type="Proteomes" id="UP000799757"/>
    </source>
</evidence>
<dbReference type="GO" id="GO:0004519">
    <property type="term" value="F:endonuclease activity"/>
    <property type="evidence" value="ECO:0007669"/>
    <property type="project" value="UniProtKB-KW"/>
</dbReference>
<evidence type="ECO:0000259" key="10">
    <source>
        <dbReference type="Pfam" id="PF12726"/>
    </source>
</evidence>
<evidence type="ECO:0000256" key="2">
    <source>
        <dbReference type="ARBA" id="ARBA00007913"/>
    </source>
</evidence>
<dbReference type="GO" id="GO:0016787">
    <property type="term" value="F:hydrolase activity"/>
    <property type="evidence" value="ECO:0007669"/>
    <property type="project" value="UniProtKB-KW"/>
</dbReference>
<protein>
    <submittedName>
        <fullName evidence="14">tRNA-splicing endonuclease-like protein</fullName>
    </submittedName>
</protein>
<dbReference type="Proteomes" id="UP000799757">
    <property type="component" value="Unassembled WGS sequence"/>
</dbReference>
<evidence type="ECO:0000259" key="12">
    <source>
        <dbReference type="Pfam" id="PF13087"/>
    </source>
</evidence>
<keyword evidence="15" id="KW-1185">Reference proteome</keyword>
<dbReference type="InterPro" id="IPR041679">
    <property type="entry name" value="DNA2/NAM7-like_C"/>
</dbReference>
<dbReference type="Pfam" id="PF23576">
    <property type="entry name" value="SEN1_barrel"/>
    <property type="match status" value="1"/>
</dbReference>
<feature type="compositionally biased region" description="Basic and acidic residues" evidence="9">
    <location>
        <begin position="1845"/>
        <end position="1854"/>
    </location>
</feature>
<evidence type="ECO:0000256" key="7">
    <source>
        <dbReference type="ARBA" id="ARBA00023242"/>
    </source>
</evidence>
<dbReference type="FunFam" id="3.40.50.300:FF:001152">
    <property type="entry name" value="tRNA-splicing endonuclease, putative"/>
    <property type="match status" value="1"/>
</dbReference>
<dbReference type="InterPro" id="IPR027417">
    <property type="entry name" value="P-loop_NTPase"/>
</dbReference>
<evidence type="ECO:0000256" key="1">
    <source>
        <dbReference type="ARBA" id="ARBA00004123"/>
    </source>
</evidence>
<feature type="domain" description="DNA2/NAM7 helicase helicase" evidence="11">
    <location>
        <begin position="1278"/>
        <end position="1562"/>
    </location>
</feature>
<feature type="coiled-coil region" evidence="8">
    <location>
        <begin position="1447"/>
        <end position="1474"/>
    </location>
</feature>
<dbReference type="InterPro" id="IPR047187">
    <property type="entry name" value="SF1_C_Upf1"/>
</dbReference>
<feature type="compositionally biased region" description="Polar residues" evidence="9">
    <location>
        <begin position="1901"/>
        <end position="1912"/>
    </location>
</feature>
<evidence type="ECO:0000256" key="3">
    <source>
        <dbReference type="ARBA" id="ARBA00022741"/>
    </source>
</evidence>
<keyword evidence="5" id="KW-0347">Helicase</keyword>
<keyword evidence="3" id="KW-0547">Nucleotide-binding</keyword>
<feature type="region of interest" description="Disordered" evidence="9">
    <location>
        <begin position="919"/>
        <end position="960"/>
    </location>
</feature>
<feature type="domain" description="Helicase SEN1 beta-barrel" evidence="13">
    <location>
        <begin position="1132"/>
        <end position="1228"/>
    </location>
</feature>
<dbReference type="OrthoDB" id="6513042at2759"/>
<dbReference type="FunFam" id="3.40.50.300:FF:000326">
    <property type="entry name" value="P-loop containing nucleoside triphosphate hydrolase"/>
    <property type="match status" value="1"/>
</dbReference>
<dbReference type="GO" id="GO:0001147">
    <property type="term" value="F:transcription termination site sequence-specific DNA binding"/>
    <property type="evidence" value="ECO:0007669"/>
    <property type="project" value="TreeGrafter"/>
</dbReference>
<dbReference type="SUPFAM" id="SSF52540">
    <property type="entry name" value="P-loop containing nucleoside triphosphate hydrolases"/>
    <property type="match status" value="1"/>
</dbReference>
<gene>
    <name evidence="14" type="ORF">K505DRAFT_342648</name>
</gene>
<feature type="region of interest" description="Disordered" evidence="9">
    <location>
        <begin position="1886"/>
        <end position="1980"/>
    </location>
</feature>
<dbReference type="GO" id="GO:0005694">
    <property type="term" value="C:chromosome"/>
    <property type="evidence" value="ECO:0007669"/>
    <property type="project" value="UniProtKB-ARBA"/>
</dbReference>
<dbReference type="InterPro" id="IPR045055">
    <property type="entry name" value="DNA2/NAM7-like"/>
</dbReference>
<dbReference type="GO" id="GO:0016604">
    <property type="term" value="C:nuclear body"/>
    <property type="evidence" value="ECO:0007669"/>
    <property type="project" value="TreeGrafter"/>
</dbReference>
<feature type="region of interest" description="Disordered" evidence="9">
    <location>
        <begin position="880"/>
        <end position="899"/>
    </location>
</feature>
<dbReference type="PANTHER" id="PTHR10887">
    <property type="entry name" value="DNA2/NAM7 HELICASE FAMILY"/>
    <property type="match status" value="1"/>
</dbReference>
<evidence type="ECO:0000259" key="11">
    <source>
        <dbReference type="Pfam" id="PF13086"/>
    </source>
</evidence>
<proteinExistence type="inferred from homology"/>
<comment type="similarity">
    <text evidence="2">Belongs to the DNA2/NAM7 helicase family.</text>
</comment>
<feature type="compositionally biased region" description="Acidic residues" evidence="9">
    <location>
        <begin position="1890"/>
        <end position="1899"/>
    </location>
</feature>
<dbReference type="Pfam" id="PF13086">
    <property type="entry name" value="AAA_11"/>
    <property type="match status" value="1"/>
</dbReference>
<reference evidence="14" key="1">
    <citation type="journal article" date="2020" name="Stud. Mycol.">
        <title>101 Dothideomycetes genomes: a test case for predicting lifestyles and emergence of pathogens.</title>
        <authorList>
            <person name="Haridas S."/>
            <person name="Albert R."/>
            <person name="Binder M."/>
            <person name="Bloem J."/>
            <person name="Labutti K."/>
            <person name="Salamov A."/>
            <person name="Andreopoulos B."/>
            <person name="Baker S."/>
            <person name="Barry K."/>
            <person name="Bills G."/>
            <person name="Bluhm B."/>
            <person name="Cannon C."/>
            <person name="Castanera R."/>
            <person name="Culley D."/>
            <person name="Daum C."/>
            <person name="Ezra D."/>
            <person name="Gonzalez J."/>
            <person name="Henrissat B."/>
            <person name="Kuo A."/>
            <person name="Liang C."/>
            <person name="Lipzen A."/>
            <person name="Lutzoni F."/>
            <person name="Magnuson J."/>
            <person name="Mondo S."/>
            <person name="Nolan M."/>
            <person name="Ohm R."/>
            <person name="Pangilinan J."/>
            <person name="Park H.-J."/>
            <person name="Ramirez L."/>
            <person name="Alfaro M."/>
            <person name="Sun H."/>
            <person name="Tritt A."/>
            <person name="Yoshinaga Y."/>
            <person name="Zwiers L.-H."/>
            <person name="Turgeon B."/>
            <person name="Goodwin S."/>
            <person name="Spatafora J."/>
            <person name="Crous P."/>
            <person name="Grigoriev I."/>
        </authorList>
    </citation>
    <scope>NUCLEOTIDE SEQUENCE</scope>
    <source>
        <strain evidence="14">CBS 109.77</strain>
    </source>
</reference>
<dbReference type="PANTHER" id="PTHR10887:SF495">
    <property type="entry name" value="HELICASE SENATAXIN ISOFORM X1-RELATED"/>
    <property type="match status" value="1"/>
</dbReference>
<evidence type="ECO:0000259" key="13">
    <source>
        <dbReference type="Pfam" id="PF23576"/>
    </source>
</evidence>
<keyword evidence="8" id="KW-0175">Coiled coil</keyword>
<keyword evidence="14" id="KW-0255">Endonuclease</keyword>
<keyword evidence="6" id="KW-0067">ATP-binding</keyword>
<dbReference type="EMBL" id="MU002279">
    <property type="protein sequence ID" value="KAF2787790.1"/>
    <property type="molecule type" value="Genomic_DNA"/>
</dbReference>
<dbReference type="Pfam" id="PF12726">
    <property type="entry name" value="SEN1_N"/>
    <property type="match status" value="1"/>
</dbReference>
<dbReference type="CDD" id="cd18042">
    <property type="entry name" value="DEXXQc_SETX"/>
    <property type="match status" value="1"/>
</dbReference>
<evidence type="ECO:0000313" key="14">
    <source>
        <dbReference type="EMBL" id="KAF2787790.1"/>
    </source>
</evidence>
<dbReference type="GO" id="GO:0006369">
    <property type="term" value="P:termination of RNA polymerase II transcription"/>
    <property type="evidence" value="ECO:0007669"/>
    <property type="project" value="TreeGrafter"/>
</dbReference>
<evidence type="ECO:0000256" key="8">
    <source>
        <dbReference type="SAM" id="Coils"/>
    </source>
</evidence>
<comment type="subcellular location">
    <subcellularLocation>
        <location evidence="1">Nucleus</location>
    </subcellularLocation>
</comment>
<keyword evidence="4" id="KW-0378">Hydrolase</keyword>
<dbReference type="InterPro" id="IPR041677">
    <property type="entry name" value="DNA2/NAM7_AAA_11"/>
</dbReference>
<organism evidence="14 15">
    <name type="scientific">Melanomma pulvis-pyrius CBS 109.77</name>
    <dbReference type="NCBI Taxonomy" id="1314802"/>
    <lineage>
        <taxon>Eukaryota</taxon>
        <taxon>Fungi</taxon>
        <taxon>Dikarya</taxon>
        <taxon>Ascomycota</taxon>
        <taxon>Pezizomycotina</taxon>
        <taxon>Dothideomycetes</taxon>
        <taxon>Pleosporomycetidae</taxon>
        <taxon>Pleosporales</taxon>
        <taxon>Melanommataceae</taxon>
        <taxon>Melanomma</taxon>
    </lineage>
</organism>
<evidence type="ECO:0000256" key="4">
    <source>
        <dbReference type="ARBA" id="ARBA00022801"/>
    </source>
</evidence>
<dbReference type="InterPro" id="IPR024481">
    <property type="entry name" value="Helicase_Sen1_N"/>
</dbReference>
<dbReference type="CDD" id="cd18808">
    <property type="entry name" value="SF1_C_Upf1"/>
    <property type="match status" value="1"/>
</dbReference>
<feature type="region of interest" description="Disordered" evidence="9">
    <location>
        <begin position="1811"/>
        <end position="1854"/>
    </location>
</feature>
<keyword evidence="14" id="KW-0540">Nuclease</keyword>
<evidence type="ECO:0000256" key="6">
    <source>
        <dbReference type="ARBA" id="ARBA00022840"/>
    </source>
</evidence>
<dbReference type="Gene3D" id="3.40.50.300">
    <property type="entry name" value="P-loop containing nucleotide triphosphate hydrolases"/>
    <property type="match status" value="2"/>
</dbReference>
<dbReference type="InterPro" id="IPR056474">
    <property type="entry name" value="SEN1_barrel"/>
</dbReference>
<feature type="compositionally biased region" description="Basic and acidic residues" evidence="9">
    <location>
        <begin position="923"/>
        <end position="960"/>
    </location>
</feature>
<evidence type="ECO:0000256" key="5">
    <source>
        <dbReference type="ARBA" id="ARBA00022806"/>
    </source>
</evidence>
<sequence length="1980" mass="222386">MAEILERILELQALPADQHLFCPRNETDASVYFDEDIANLEPANDAASVAERKQKIQEAQERKLIALDALQILAYEGDDAAPHKAWVTERLTALMTSCDVCVRVFHQSRAEWKNRLVEQYDEDMVVDFLREVDNLTLQRIQHGLDEAESVLRAAEPSRRSVRILPDSATYAFFEALSCDALIRNEELLERHFDSPFKLVQSKRRLKLQSFLPAMTRFLFCKNEERQQWAYMSWSNSKRNILTSEFEWAVRDHLVGVMMKVQMANLDAQSVPTFWSGVKLIITKLDKDLITHSIRGLEGDFYRLLLDHLSLDSEGFLDLIATMKLLLEKSSTDFWDAMDAITPSSATIVEQVFNSPVLRQLLLAATEQNADVMENLYDAFSWISPFLSSIKATNLAPVVRAFANQLFSRLQSDSYTHESRALCFKEGLRVLDYAFQKMSEGKTTSQFVGQPTVNGMLQMLSIHIQLIVTRLKRFEKLQNQEDLHLVLSMIQNAFILECQSLFAERKLISEKKPSPTETPPSSPIWKTVLKSIDSENIELATHLLIAGRNLIGLDPLVWKAEPDKMPRAVRHFNDRSKLLSQSITDVIDRLAEFEVGKLAALFEQPSAASAIVSSLFSSTEETRNSTIELLKVISSQDERRGALQHILKAYYKNVLQGISDSCRQITRKRACAPAPSMLRTFSDVIDIMCNSQDGILRSRSLNSREAGVTMNFWKNLWDALSMIFKTTEDWSNLGFYDKATMVEFCRDTMQFADQLFDQCSIFSTALRGSMTDSEDTTSLLKELLELPAQTMEGMAKWLRLRDEFLSSKCVTLIGKLLIRLHGVSIEVDADVLSYMERVLSGEIRARLSMQQQAELQRALEIHLGHSLIKVDDQIKQPRQASISKWMSTGSTASDSKAKDADDRAKLMAGLTHNSSAFSNFQAQREAKKAQEAKVAKQANDKKSAKQAEFKKKRQAEKEALQKERAATIARLKAGRGSAHTAEAGSGLEGLGVLGKDQALKGEGLMHSSDESDEEGDFDEDLFGIIKVKAKSGPKTNIVNEVKIQQPVKKRRVVRSIKDMRARLAPDLSPLHKIILGWDYYHNGDFPPNSRPDIYSAVPSTFRTSNDYQSTFEPLLTLEAWQGFVKAREENVGNFKPYDIKIVSKASVDAFHEVSSTMTHAENRELNVSEGDVVLLSKSKIPSAQDPHCLARVYRVKRKQAHLEVSYRVMPSNPLQSSLSIGLTVFGSKIQSITPLEREYGALLGLQYYDLCDEIIHAKPSPLLNYRDNQLEPLISNYNVNKAQSKAVKSAIDNDAFTLIQGPPGSGKTKTIVAIVGAILSDTFRHRGTAIHVPGQARSDSAPKKLLVCAPSNAAVDELVLRFKNGIKTLNGEERKVNIVRLGRGDAINAHVQDVTLEVLVNKKLGVNNGNGNNSEATRKIFQQHKEVSDQLRQVREQLDSRMVQGADASKLQDDMNALRRQKALLGTQIDNAKDNERLASRNADLNRRRAQEQVLGEAHVICATLSGSGHDMFQGLSIEFETVIVDEAAQCVEMSALIPLKYGCSKCILVGDPKQLPPTVFSKEAARFQYEQSLFVRMQKNHPNDVHLLDTQYRMHPEISLFPSQTFYDARLLDGENMAGLRKQPWHQSLLLGPYRFFDVQGQHSAAPKGHSLVNIAEINIAMQLYKRLTSDYHNYDFRGKVGIITPYKSQLRELKSRFAQQYGPTIIEEIEFNTTDAFQGRESEIIIFSCVRASPAGGIGFLQDIRRMNVGLTRAKSSLWVLGNSQSLIRGEFWRKLVEDAKRRDRYTDGNLQTMLSKHSSAYPAPVDPMAYNMPSRPSHIKQEPKPNTISRSPSDQSLTSSIQDSKKQATERVKQEVKQELEYGIKQEATDDFRLVFNGKRKFSLSSDGDVEMEDADSEAASSTINGSGRSTPAGFLDAAQKGSTVAPGINKPTPEVVPPRPGDGVSAMAMRPPKIRRRPREPVDPFIRRQPTKKPKTE</sequence>
<dbReference type="Pfam" id="PF13087">
    <property type="entry name" value="AAA_12"/>
    <property type="match status" value="1"/>
</dbReference>
<evidence type="ECO:0000256" key="9">
    <source>
        <dbReference type="SAM" id="MobiDB-lite"/>
    </source>
</evidence>
<name>A0A6A6WU99_9PLEO</name>
<feature type="domain" description="Helicase Sen1 N-terminal" evidence="10">
    <location>
        <begin position="88"/>
        <end position="809"/>
    </location>
</feature>
<feature type="domain" description="DNA2/NAM7 helicase-like C-terminal" evidence="12">
    <location>
        <begin position="1569"/>
        <end position="1765"/>
    </location>
</feature>
<keyword evidence="7" id="KW-0539">Nucleus</keyword>